<feature type="domain" description="HNH nuclease" evidence="1">
    <location>
        <begin position="174"/>
        <end position="224"/>
    </location>
</feature>
<reference evidence="2 3" key="1">
    <citation type="submission" date="2020-12" db="EMBL/GenBank/DDBJ databases">
        <title>Concerted genomic and epigenomic changes stabilize Arabidopsis allopolyploids.</title>
        <authorList>
            <person name="Chen Z."/>
        </authorList>
    </citation>
    <scope>NUCLEOTIDE SEQUENCE [LARGE SCALE GENOMIC DNA]</scope>
    <source>
        <strain evidence="2">As9502</strain>
        <tissue evidence="2">Leaf</tissue>
    </source>
</reference>
<keyword evidence="3" id="KW-1185">Reference proteome</keyword>
<accession>A0A8T2G0U1</accession>
<comment type="caution">
    <text evidence="2">The sequence shown here is derived from an EMBL/GenBank/DDBJ whole genome shotgun (WGS) entry which is preliminary data.</text>
</comment>
<keyword evidence="2" id="KW-0378">Hydrolase</keyword>
<dbReference type="SMART" id="SM00507">
    <property type="entry name" value="HNHc"/>
    <property type="match status" value="1"/>
</dbReference>
<dbReference type="InterPro" id="IPR003615">
    <property type="entry name" value="HNH_nuc"/>
</dbReference>
<dbReference type="PANTHER" id="PTHR33877">
    <property type="entry name" value="SLL1193 PROTEIN"/>
    <property type="match status" value="1"/>
</dbReference>
<dbReference type="InterPro" id="IPR052892">
    <property type="entry name" value="NA-targeting_endonuclease"/>
</dbReference>
<evidence type="ECO:0000313" key="2">
    <source>
        <dbReference type="EMBL" id="KAG7641838.1"/>
    </source>
</evidence>
<evidence type="ECO:0000259" key="1">
    <source>
        <dbReference type="SMART" id="SM00507"/>
    </source>
</evidence>
<evidence type="ECO:0000313" key="3">
    <source>
        <dbReference type="Proteomes" id="UP000694251"/>
    </source>
</evidence>
<sequence length="284" mass="32732">MAHFSARLKLLSSNDGLSFGVDSRDQFRHSLYMAGGGSPLVPIRMSRLKFCARIFSSYSFPYKRKKIRDLDNTEKNLDIDEDNDEWDFDGDDDGLETDDHLSCFRGLVLDISYRPVNVVCWKRAICLEYMDKADVLEYYDQTVSSPTGSFYIPAVLRVPHLLQVVKRRRVKNSLSRKNILLRDDYTCQYCSSRENLTIDHVMPVSRGGEWTWQNLVAACSRCNSRKGQKTADEAHMKLLKVPKEPKDYDIVAIPLTNAAIRMLRSNKGMPEEWRQYLAKPLSET</sequence>
<dbReference type="AlphaFoldDB" id="A0A8T2G0U1"/>
<name>A0A8T2G0U1_ARASU</name>
<dbReference type="InterPro" id="IPR029471">
    <property type="entry name" value="HNH_5"/>
</dbReference>
<dbReference type="Pfam" id="PF14279">
    <property type="entry name" value="HNH_5"/>
    <property type="match status" value="1"/>
</dbReference>
<protein>
    <submittedName>
        <fullName evidence="2">HNH endonuclease 5</fullName>
    </submittedName>
</protein>
<dbReference type="GO" id="GO:0004519">
    <property type="term" value="F:endonuclease activity"/>
    <property type="evidence" value="ECO:0007669"/>
    <property type="project" value="UniProtKB-KW"/>
</dbReference>
<keyword evidence="2" id="KW-0255">Endonuclease</keyword>
<keyword evidence="2" id="KW-0540">Nuclease</keyword>
<proteinExistence type="predicted"/>
<gene>
    <name evidence="2" type="ORF">ISN44_As02g018180</name>
</gene>
<organism evidence="2 3">
    <name type="scientific">Arabidopsis suecica</name>
    <name type="common">Swedish thale-cress</name>
    <name type="synonym">Cardaminopsis suecica</name>
    <dbReference type="NCBI Taxonomy" id="45249"/>
    <lineage>
        <taxon>Eukaryota</taxon>
        <taxon>Viridiplantae</taxon>
        <taxon>Streptophyta</taxon>
        <taxon>Embryophyta</taxon>
        <taxon>Tracheophyta</taxon>
        <taxon>Spermatophyta</taxon>
        <taxon>Magnoliopsida</taxon>
        <taxon>eudicotyledons</taxon>
        <taxon>Gunneridae</taxon>
        <taxon>Pentapetalae</taxon>
        <taxon>rosids</taxon>
        <taxon>malvids</taxon>
        <taxon>Brassicales</taxon>
        <taxon>Brassicaceae</taxon>
        <taxon>Camelineae</taxon>
        <taxon>Arabidopsis</taxon>
    </lineage>
</organism>
<dbReference type="OrthoDB" id="2127950at2759"/>
<dbReference type="PANTHER" id="PTHR33877:SF2">
    <property type="entry name" value="OS07G0170200 PROTEIN"/>
    <property type="match status" value="1"/>
</dbReference>
<dbReference type="CDD" id="cd00085">
    <property type="entry name" value="HNHc"/>
    <property type="match status" value="1"/>
</dbReference>
<dbReference type="EMBL" id="JAEFBJ010000002">
    <property type="protein sequence ID" value="KAG7641838.1"/>
    <property type="molecule type" value="Genomic_DNA"/>
</dbReference>
<dbReference type="Proteomes" id="UP000694251">
    <property type="component" value="Chromosome 2"/>
</dbReference>